<evidence type="ECO:0000313" key="4">
    <source>
        <dbReference type="Proteomes" id="UP000070121"/>
    </source>
</evidence>
<accession>A0A135V7I8</accession>
<sequence length="248" mass="27593">MEDVAYAIGGYSMYSSRGGKFSALESQDIDLSNAPIITSSRTALITYIVFTTAFEADDILGEYESVFEYHSAGISMLVVTWIASASHLLSVAAYIAAVVIGQRLQKPEQYPPESEPSDMGSMIDERRVREVDMPTEAERDEHYRRRLEDIVRVRVRGQRRRAEAAPSRLDRIREESLVNYADDDSGSPSYSRVDPYAMHAPVKPNAATGPPIEMTDLRTAARGQSREDNVDVPAPDYEQHQTASPRGS</sequence>
<keyword evidence="2" id="KW-1133">Transmembrane helix</keyword>
<keyword evidence="2" id="KW-0812">Transmembrane</keyword>
<dbReference type="AlphaFoldDB" id="A0A135V7I8"/>
<evidence type="ECO:0000313" key="3">
    <source>
        <dbReference type="EMBL" id="KXH68650.1"/>
    </source>
</evidence>
<gene>
    <name evidence="3" type="ORF">CSAL01_12539</name>
</gene>
<name>A0A135V7I8_9PEZI</name>
<evidence type="ECO:0000256" key="2">
    <source>
        <dbReference type="SAM" id="Phobius"/>
    </source>
</evidence>
<comment type="caution">
    <text evidence="3">The sequence shown here is derived from an EMBL/GenBank/DDBJ whole genome shotgun (WGS) entry which is preliminary data.</text>
</comment>
<feature type="transmembrane region" description="Helical" evidence="2">
    <location>
        <begin position="74"/>
        <end position="100"/>
    </location>
</feature>
<organism evidence="3 4">
    <name type="scientific">Colletotrichum salicis</name>
    <dbReference type="NCBI Taxonomy" id="1209931"/>
    <lineage>
        <taxon>Eukaryota</taxon>
        <taxon>Fungi</taxon>
        <taxon>Dikarya</taxon>
        <taxon>Ascomycota</taxon>
        <taxon>Pezizomycotina</taxon>
        <taxon>Sordariomycetes</taxon>
        <taxon>Hypocreomycetidae</taxon>
        <taxon>Glomerellales</taxon>
        <taxon>Glomerellaceae</taxon>
        <taxon>Colletotrichum</taxon>
        <taxon>Colletotrichum acutatum species complex</taxon>
    </lineage>
</organism>
<dbReference type="OrthoDB" id="4832613at2759"/>
<protein>
    <submittedName>
        <fullName evidence="3">Uncharacterized protein</fullName>
    </submittedName>
</protein>
<keyword evidence="4" id="KW-1185">Reference proteome</keyword>
<dbReference type="EMBL" id="JFFI01000262">
    <property type="protein sequence ID" value="KXH68650.1"/>
    <property type="molecule type" value="Genomic_DNA"/>
</dbReference>
<proteinExistence type="predicted"/>
<reference evidence="3 4" key="1">
    <citation type="submission" date="2014-02" db="EMBL/GenBank/DDBJ databases">
        <title>The genome sequence of Colletotrichum salicis CBS 607.94.</title>
        <authorList>
            <person name="Baroncelli R."/>
            <person name="Thon M.R."/>
        </authorList>
    </citation>
    <scope>NUCLEOTIDE SEQUENCE [LARGE SCALE GENOMIC DNA]</scope>
    <source>
        <strain evidence="3 4">CBS 607.94</strain>
    </source>
</reference>
<feature type="region of interest" description="Disordered" evidence="1">
    <location>
        <begin position="180"/>
        <end position="248"/>
    </location>
</feature>
<dbReference type="Proteomes" id="UP000070121">
    <property type="component" value="Unassembled WGS sequence"/>
</dbReference>
<evidence type="ECO:0000256" key="1">
    <source>
        <dbReference type="SAM" id="MobiDB-lite"/>
    </source>
</evidence>
<keyword evidence="2" id="KW-0472">Membrane</keyword>